<dbReference type="Gene3D" id="3.40.50.150">
    <property type="entry name" value="Vaccinia Virus protein VP39"/>
    <property type="match status" value="1"/>
</dbReference>
<comment type="subcellular location">
    <subcellularLocation>
        <location evidence="1 7">Cytoplasm</location>
    </subcellularLocation>
</comment>
<dbReference type="NCBIfam" id="TIGR00080">
    <property type="entry name" value="pimt"/>
    <property type="match status" value="1"/>
</dbReference>
<dbReference type="EMBL" id="VBAL01000301">
    <property type="protein sequence ID" value="TMI95081.1"/>
    <property type="molecule type" value="Genomic_DNA"/>
</dbReference>
<feature type="active site" evidence="7">
    <location>
        <position position="70"/>
    </location>
</feature>
<sequence>MEPRHVGRGTDSYGGYRVRLAETLRAQGIRDLAVLKAFAETPRHLFVPEAVRHRAYEDAALPIGAGQTISRPFTQARYLEALRLTGREKVLEVGTGSGYETALLGALADQVFSVERVLTLAEAALHALRAAGVRNVSVLVGDGTLGWSAYAPYDTILVSAGGPEVPSPLLEQLAPGGRLLIPLGAKGAQALTLIQRTTDGVRRTSLGDARFVPLVGEYGFDA</sequence>
<dbReference type="PANTHER" id="PTHR11579:SF0">
    <property type="entry name" value="PROTEIN-L-ISOASPARTATE(D-ASPARTATE) O-METHYLTRANSFERASE"/>
    <property type="match status" value="1"/>
</dbReference>
<proteinExistence type="inferred from homology"/>
<keyword evidence="6 7" id="KW-0949">S-adenosyl-L-methionine</keyword>
<evidence type="ECO:0000313" key="9">
    <source>
        <dbReference type="Proteomes" id="UP000319353"/>
    </source>
</evidence>
<evidence type="ECO:0000256" key="6">
    <source>
        <dbReference type="ARBA" id="ARBA00022691"/>
    </source>
</evidence>
<gene>
    <name evidence="7" type="primary">pcm</name>
    <name evidence="8" type="ORF">E6H01_14590</name>
</gene>
<keyword evidence="5 7" id="KW-0808">Transferase</keyword>
<evidence type="ECO:0000313" key="8">
    <source>
        <dbReference type="EMBL" id="TMI95081.1"/>
    </source>
</evidence>
<organism evidence="8 9">
    <name type="scientific">Candidatus Segetimicrobium genomatis</name>
    <dbReference type="NCBI Taxonomy" id="2569760"/>
    <lineage>
        <taxon>Bacteria</taxon>
        <taxon>Bacillati</taxon>
        <taxon>Candidatus Sysuimicrobiota</taxon>
        <taxon>Candidatus Sysuimicrobiia</taxon>
        <taxon>Candidatus Sysuimicrobiales</taxon>
        <taxon>Candidatus Segetimicrobiaceae</taxon>
        <taxon>Candidatus Segetimicrobium</taxon>
    </lineage>
</organism>
<accession>A0A537KH35</accession>
<dbReference type="InterPro" id="IPR000682">
    <property type="entry name" value="PCMT"/>
</dbReference>
<evidence type="ECO:0000256" key="4">
    <source>
        <dbReference type="ARBA" id="ARBA00022603"/>
    </source>
</evidence>
<reference evidence="8 9" key="1">
    <citation type="journal article" date="2019" name="Nat. Microbiol.">
        <title>Mediterranean grassland soil C-N compound turnover is dependent on rainfall and depth, and is mediated by genomically divergent microorganisms.</title>
        <authorList>
            <person name="Diamond S."/>
            <person name="Andeer P.F."/>
            <person name="Li Z."/>
            <person name="Crits-Christoph A."/>
            <person name="Burstein D."/>
            <person name="Anantharaman K."/>
            <person name="Lane K.R."/>
            <person name="Thomas B.C."/>
            <person name="Pan C."/>
            <person name="Northen T.R."/>
            <person name="Banfield J.F."/>
        </authorList>
    </citation>
    <scope>NUCLEOTIDE SEQUENCE [LARGE SCALE GENOMIC DNA]</scope>
    <source>
        <strain evidence="8">NP_4</strain>
    </source>
</reference>
<dbReference type="SUPFAM" id="SSF53335">
    <property type="entry name" value="S-adenosyl-L-methionine-dependent methyltransferases"/>
    <property type="match status" value="1"/>
</dbReference>
<dbReference type="FunFam" id="3.40.50.150:FF:000010">
    <property type="entry name" value="Protein-L-isoaspartate O-methyltransferase"/>
    <property type="match status" value="1"/>
</dbReference>
<dbReference type="GO" id="GO:0004719">
    <property type="term" value="F:protein-L-isoaspartate (D-aspartate) O-methyltransferase activity"/>
    <property type="evidence" value="ECO:0007669"/>
    <property type="project" value="UniProtKB-UniRule"/>
</dbReference>
<name>A0A537KH35_9BACT</name>
<comment type="catalytic activity">
    <reaction evidence="7">
        <text>[protein]-L-isoaspartate + S-adenosyl-L-methionine = [protein]-L-isoaspartate alpha-methyl ester + S-adenosyl-L-homocysteine</text>
        <dbReference type="Rhea" id="RHEA:12705"/>
        <dbReference type="Rhea" id="RHEA-COMP:12143"/>
        <dbReference type="Rhea" id="RHEA-COMP:12144"/>
        <dbReference type="ChEBI" id="CHEBI:57856"/>
        <dbReference type="ChEBI" id="CHEBI:59789"/>
        <dbReference type="ChEBI" id="CHEBI:90596"/>
        <dbReference type="ChEBI" id="CHEBI:90598"/>
        <dbReference type="EC" id="2.1.1.77"/>
    </reaction>
</comment>
<dbReference type="InterPro" id="IPR029063">
    <property type="entry name" value="SAM-dependent_MTases_sf"/>
</dbReference>
<dbReference type="AlphaFoldDB" id="A0A537KH35"/>
<dbReference type="PANTHER" id="PTHR11579">
    <property type="entry name" value="PROTEIN-L-ISOASPARTATE O-METHYLTRANSFERASE"/>
    <property type="match status" value="1"/>
</dbReference>
<keyword evidence="4 7" id="KW-0489">Methyltransferase</keyword>
<comment type="caution">
    <text evidence="8">The sequence shown here is derived from an EMBL/GenBank/DDBJ whole genome shotgun (WGS) entry which is preliminary data.</text>
</comment>
<dbReference type="Proteomes" id="UP000319353">
    <property type="component" value="Unassembled WGS sequence"/>
</dbReference>
<keyword evidence="3 7" id="KW-0963">Cytoplasm</keyword>
<evidence type="ECO:0000256" key="7">
    <source>
        <dbReference type="HAMAP-Rule" id="MF_00090"/>
    </source>
</evidence>
<dbReference type="GO" id="GO:0032259">
    <property type="term" value="P:methylation"/>
    <property type="evidence" value="ECO:0007669"/>
    <property type="project" value="UniProtKB-KW"/>
</dbReference>
<evidence type="ECO:0000256" key="2">
    <source>
        <dbReference type="ARBA" id="ARBA00005369"/>
    </source>
</evidence>
<protein>
    <recommendedName>
        <fullName evidence="7">Protein-L-isoaspartate O-methyltransferase</fullName>
        <ecNumber evidence="7">2.1.1.77</ecNumber>
    </recommendedName>
    <alternativeName>
        <fullName evidence="7">L-isoaspartyl protein carboxyl methyltransferase</fullName>
    </alternativeName>
    <alternativeName>
        <fullName evidence="7">Protein L-isoaspartyl methyltransferase</fullName>
    </alternativeName>
    <alternativeName>
        <fullName evidence="7">Protein-beta-aspartate methyltransferase</fullName>
        <shortName evidence="7">PIMT</shortName>
    </alternativeName>
</protein>
<evidence type="ECO:0000256" key="3">
    <source>
        <dbReference type="ARBA" id="ARBA00022490"/>
    </source>
</evidence>
<dbReference type="HAMAP" id="MF_00090">
    <property type="entry name" value="PIMT"/>
    <property type="match status" value="1"/>
</dbReference>
<dbReference type="NCBIfam" id="NF001453">
    <property type="entry name" value="PRK00312.1"/>
    <property type="match status" value="1"/>
</dbReference>
<comment type="function">
    <text evidence="7">Catalyzes the methyl esterification of L-isoaspartyl residues in peptides and proteins that result from spontaneous decomposition of normal L-aspartyl and L-asparaginyl residues. It plays a role in the repair and/or degradation of damaged proteins.</text>
</comment>
<dbReference type="PROSITE" id="PS01279">
    <property type="entry name" value="PCMT"/>
    <property type="match status" value="1"/>
</dbReference>
<evidence type="ECO:0000256" key="1">
    <source>
        <dbReference type="ARBA" id="ARBA00004496"/>
    </source>
</evidence>
<evidence type="ECO:0000256" key="5">
    <source>
        <dbReference type="ARBA" id="ARBA00022679"/>
    </source>
</evidence>
<dbReference type="Pfam" id="PF01135">
    <property type="entry name" value="PCMT"/>
    <property type="match status" value="1"/>
</dbReference>
<comment type="similarity">
    <text evidence="2 7">Belongs to the methyltransferase superfamily. L-isoaspartyl/D-aspartyl protein methyltransferase family.</text>
</comment>
<dbReference type="GO" id="GO:0005737">
    <property type="term" value="C:cytoplasm"/>
    <property type="evidence" value="ECO:0007669"/>
    <property type="project" value="UniProtKB-SubCell"/>
</dbReference>
<dbReference type="GO" id="GO:0030091">
    <property type="term" value="P:protein repair"/>
    <property type="evidence" value="ECO:0007669"/>
    <property type="project" value="UniProtKB-UniRule"/>
</dbReference>
<dbReference type="EC" id="2.1.1.77" evidence="7"/>
<dbReference type="CDD" id="cd02440">
    <property type="entry name" value="AdoMet_MTases"/>
    <property type="match status" value="1"/>
</dbReference>